<organism evidence="2 3">
    <name type="scientific">Cronartium quercuum f. sp. fusiforme G11</name>
    <dbReference type="NCBI Taxonomy" id="708437"/>
    <lineage>
        <taxon>Eukaryota</taxon>
        <taxon>Fungi</taxon>
        <taxon>Dikarya</taxon>
        <taxon>Basidiomycota</taxon>
        <taxon>Pucciniomycotina</taxon>
        <taxon>Pucciniomycetes</taxon>
        <taxon>Pucciniales</taxon>
        <taxon>Coleosporiaceae</taxon>
        <taxon>Cronartium</taxon>
    </lineage>
</organism>
<reference evidence="2" key="1">
    <citation type="submission" date="2013-11" db="EMBL/GenBank/DDBJ databases">
        <title>Genome sequence of the fusiform rust pathogen reveals effectors for host alternation and coevolution with pine.</title>
        <authorList>
            <consortium name="DOE Joint Genome Institute"/>
            <person name="Smith K."/>
            <person name="Pendleton A."/>
            <person name="Kubisiak T."/>
            <person name="Anderson C."/>
            <person name="Salamov A."/>
            <person name="Aerts A."/>
            <person name="Riley R."/>
            <person name="Clum A."/>
            <person name="Lindquist E."/>
            <person name="Ence D."/>
            <person name="Campbell M."/>
            <person name="Kronenberg Z."/>
            <person name="Feau N."/>
            <person name="Dhillon B."/>
            <person name="Hamelin R."/>
            <person name="Burleigh J."/>
            <person name="Smith J."/>
            <person name="Yandell M."/>
            <person name="Nelson C."/>
            <person name="Grigoriev I."/>
            <person name="Davis J."/>
        </authorList>
    </citation>
    <scope>NUCLEOTIDE SEQUENCE</scope>
    <source>
        <strain evidence="2">G11</strain>
    </source>
</reference>
<accession>A0A9P6NMX3</accession>
<gene>
    <name evidence="2" type="ORF">CROQUDRAFT_89677</name>
</gene>
<dbReference type="EMBL" id="MU167232">
    <property type="protein sequence ID" value="KAG0148859.1"/>
    <property type="molecule type" value="Genomic_DNA"/>
</dbReference>
<proteinExistence type="predicted"/>
<name>A0A9P6NMX3_9BASI</name>
<keyword evidence="3" id="KW-1185">Reference proteome</keyword>
<comment type="caution">
    <text evidence="2">The sequence shown here is derived from an EMBL/GenBank/DDBJ whole genome shotgun (WGS) entry which is preliminary data.</text>
</comment>
<dbReference type="AlphaFoldDB" id="A0A9P6NMX3"/>
<protein>
    <submittedName>
        <fullName evidence="2">Uncharacterized protein</fullName>
    </submittedName>
</protein>
<sequence>MRHLLTPNEEPDDPTKLYSYLPVTKPGQPSTYACGQHRQNQPVMSTATDYGSGPLPMLWTDRPLVNVNGSKFTVEVLPDLAITTDNDALPDGIWASEGNLMEAWDNPDEGADTGVSGNQGS</sequence>
<evidence type="ECO:0000313" key="2">
    <source>
        <dbReference type="EMBL" id="KAG0148859.1"/>
    </source>
</evidence>
<dbReference type="Proteomes" id="UP000886653">
    <property type="component" value="Unassembled WGS sequence"/>
</dbReference>
<feature type="region of interest" description="Disordered" evidence="1">
    <location>
        <begin position="102"/>
        <end position="121"/>
    </location>
</feature>
<evidence type="ECO:0000313" key="3">
    <source>
        <dbReference type="Proteomes" id="UP000886653"/>
    </source>
</evidence>
<evidence type="ECO:0000256" key="1">
    <source>
        <dbReference type="SAM" id="MobiDB-lite"/>
    </source>
</evidence>